<accession>A0A9P8I6T9</accession>
<evidence type="ECO:0000313" key="1">
    <source>
        <dbReference type="EMBL" id="KAH0541896.1"/>
    </source>
</evidence>
<feature type="non-terminal residue" evidence="1">
    <location>
        <position position="175"/>
    </location>
</feature>
<keyword evidence="2" id="KW-1185">Reference proteome</keyword>
<dbReference type="EMBL" id="JAGHQM010003726">
    <property type="protein sequence ID" value="KAH0541896.1"/>
    <property type="molecule type" value="Genomic_DNA"/>
</dbReference>
<dbReference type="PANTHER" id="PTHR40368:SF1">
    <property type="entry name" value="YALI0F14399P"/>
    <property type="match status" value="1"/>
</dbReference>
<proteinExistence type="predicted"/>
<dbReference type="AlphaFoldDB" id="A0A9P8I6T9"/>
<dbReference type="PANTHER" id="PTHR40368">
    <property type="entry name" value="YALI0F14399P"/>
    <property type="match status" value="1"/>
</dbReference>
<organism evidence="1 2">
    <name type="scientific">Trichoglossum hirsutum</name>
    <dbReference type="NCBI Taxonomy" id="265104"/>
    <lineage>
        <taxon>Eukaryota</taxon>
        <taxon>Fungi</taxon>
        <taxon>Dikarya</taxon>
        <taxon>Ascomycota</taxon>
        <taxon>Pezizomycotina</taxon>
        <taxon>Geoglossomycetes</taxon>
        <taxon>Geoglossales</taxon>
        <taxon>Geoglossaceae</taxon>
        <taxon>Trichoglossum</taxon>
    </lineage>
</organism>
<evidence type="ECO:0000313" key="2">
    <source>
        <dbReference type="Proteomes" id="UP000750711"/>
    </source>
</evidence>
<feature type="non-terminal residue" evidence="1">
    <location>
        <position position="1"/>
    </location>
</feature>
<protein>
    <submittedName>
        <fullName evidence="1">Uncharacterized protein</fullName>
    </submittedName>
</protein>
<gene>
    <name evidence="1" type="ORF">GP486_008681</name>
</gene>
<comment type="caution">
    <text evidence="1">The sequence shown here is derived from an EMBL/GenBank/DDBJ whole genome shotgun (WGS) entry which is preliminary data.</text>
</comment>
<name>A0A9P8I6T9_9PEZI</name>
<dbReference type="Proteomes" id="UP000750711">
    <property type="component" value="Unassembled WGS sequence"/>
</dbReference>
<reference evidence="1" key="1">
    <citation type="submission" date="2021-03" db="EMBL/GenBank/DDBJ databases">
        <title>Comparative genomics and phylogenomic investigation of the class Geoglossomycetes provide insights into ecological specialization and systematics.</title>
        <authorList>
            <person name="Melie T."/>
            <person name="Pirro S."/>
            <person name="Miller A.N."/>
            <person name="Quandt A."/>
        </authorList>
    </citation>
    <scope>NUCLEOTIDE SEQUENCE</scope>
    <source>
        <strain evidence="1">CAQ_001_2017</strain>
    </source>
</reference>
<sequence>ISDSRGRLQYVPFPTCDETGRPLRLPYGLDQDLNCTVGFVSDAFFHLLEFYIHNDVPLTCRIPASADAGTSSSPIAPAGDDDADAAFIPLTFALTGKLQLSHLHVSNHLNVIVHAAADGRLDSAVAYSVSGGGRSVRLVIGDELPLRFSVRWVKGVGMPGGGGNSGIGMAKLTMC</sequence>